<name>A0A166D0I8_9EURY</name>
<accession>A0A166D0I8</accession>
<dbReference type="InterPro" id="IPR025272">
    <property type="entry name" value="SocA_Panacea"/>
</dbReference>
<sequence>MKLNKEKMKEIVHYIIYNCDNDITRIKLCKILFLSDFNHYKVYNESITNETYKKYPEIPFPYHFINIKDELIFERKIDEITPPIFTGSNIELRYNSLNTPRVDFLKKSELKIVDMIIKKYFNVNNIDLNNSLNDNVVWRNAKNYEILNYNVFNTIKDN</sequence>
<gene>
    <name evidence="2" type="ORF">MBCUT_17400</name>
</gene>
<protein>
    <recommendedName>
        <fullName evidence="1">Antitoxin SocA-like Panacea domain-containing protein</fullName>
    </recommendedName>
</protein>
<evidence type="ECO:0000313" key="2">
    <source>
        <dbReference type="EMBL" id="KZX15073.1"/>
    </source>
</evidence>
<comment type="caution">
    <text evidence="2">The sequence shown here is derived from an EMBL/GenBank/DDBJ whole genome shotgun (WGS) entry which is preliminary data.</text>
</comment>
<dbReference type="Pfam" id="PF13274">
    <property type="entry name" value="SocA_Panacea"/>
    <property type="match status" value="1"/>
</dbReference>
<dbReference type="PATRIC" id="fig|47311.3.peg.1890"/>
<dbReference type="EMBL" id="LWMW01000132">
    <property type="protein sequence ID" value="KZX15073.1"/>
    <property type="molecule type" value="Genomic_DNA"/>
</dbReference>
<feature type="domain" description="Antitoxin SocA-like Panacea" evidence="1">
    <location>
        <begin position="28"/>
        <end position="138"/>
    </location>
</feature>
<reference evidence="2 3" key="1">
    <citation type="submission" date="2016-04" db="EMBL/GenBank/DDBJ databases">
        <title>Genome sequence of Methanobrevibacter cuticularis DSM 11139.</title>
        <authorList>
            <person name="Poehlein A."/>
            <person name="Seedorf H."/>
            <person name="Daniel R."/>
        </authorList>
    </citation>
    <scope>NUCLEOTIDE SEQUENCE [LARGE SCALE GENOMIC DNA]</scope>
    <source>
        <strain evidence="2 3">DSM 11139</strain>
    </source>
</reference>
<dbReference type="RefSeq" id="WP_067260281.1">
    <property type="nucleotide sequence ID" value="NZ_LWMW01000132.1"/>
</dbReference>
<proteinExistence type="predicted"/>
<organism evidence="2 3">
    <name type="scientific">Methanobrevibacter cuticularis</name>
    <dbReference type="NCBI Taxonomy" id="47311"/>
    <lineage>
        <taxon>Archaea</taxon>
        <taxon>Methanobacteriati</taxon>
        <taxon>Methanobacteriota</taxon>
        <taxon>Methanomada group</taxon>
        <taxon>Methanobacteria</taxon>
        <taxon>Methanobacteriales</taxon>
        <taxon>Methanobacteriaceae</taxon>
        <taxon>Methanobrevibacter</taxon>
    </lineage>
</organism>
<evidence type="ECO:0000313" key="3">
    <source>
        <dbReference type="Proteomes" id="UP000077275"/>
    </source>
</evidence>
<keyword evidence="3" id="KW-1185">Reference proteome</keyword>
<dbReference type="AlphaFoldDB" id="A0A166D0I8"/>
<dbReference type="Proteomes" id="UP000077275">
    <property type="component" value="Unassembled WGS sequence"/>
</dbReference>
<evidence type="ECO:0000259" key="1">
    <source>
        <dbReference type="Pfam" id="PF13274"/>
    </source>
</evidence>